<name>A0A7L4YT71_9ACTN</name>
<dbReference type="GO" id="GO:0071555">
    <property type="term" value="P:cell wall organization"/>
    <property type="evidence" value="ECO:0007669"/>
    <property type="project" value="UniProtKB-UniRule"/>
</dbReference>
<dbReference type="EMBL" id="CP047156">
    <property type="protein sequence ID" value="QHC02258.1"/>
    <property type="molecule type" value="Genomic_DNA"/>
</dbReference>
<dbReference type="PROSITE" id="PS52029">
    <property type="entry name" value="LD_TPASE"/>
    <property type="match status" value="1"/>
</dbReference>
<dbReference type="InterPro" id="IPR005490">
    <property type="entry name" value="LD_TPept_cat_dom"/>
</dbReference>
<keyword evidence="6 7" id="KW-0961">Cell wall biogenesis/degradation</keyword>
<dbReference type="OrthoDB" id="5242354at2"/>
<dbReference type="GO" id="GO:0071972">
    <property type="term" value="F:peptidoglycan L,D-transpeptidase activity"/>
    <property type="evidence" value="ECO:0007669"/>
    <property type="project" value="TreeGrafter"/>
</dbReference>
<accession>A0A7L4YT71</accession>
<dbReference type="InterPro" id="IPR050979">
    <property type="entry name" value="LD-transpeptidase"/>
</dbReference>
<evidence type="ECO:0000256" key="6">
    <source>
        <dbReference type="ARBA" id="ARBA00023316"/>
    </source>
</evidence>
<proteinExistence type="predicted"/>
<evidence type="ECO:0000256" key="3">
    <source>
        <dbReference type="ARBA" id="ARBA00022960"/>
    </source>
</evidence>
<dbReference type="PANTHER" id="PTHR30582:SF2">
    <property type="entry name" value="L,D-TRANSPEPTIDASE YCIB-RELATED"/>
    <property type="match status" value="1"/>
</dbReference>
<dbReference type="CDD" id="cd13432">
    <property type="entry name" value="LDT_IgD_like_2"/>
    <property type="match status" value="1"/>
</dbReference>
<dbReference type="InterPro" id="IPR038063">
    <property type="entry name" value="Transpep_catalytic_dom"/>
</dbReference>
<dbReference type="Gene3D" id="2.60.40.3780">
    <property type="match status" value="1"/>
</dbReference>
<dbReference type="GO" id="GO:0016746">
    <property type="term" value="F:acyltransferase activity"/>
    <property type="evidence" value="ECO:0007669"/>
    <property type="project" value="UniProtKB-KW"/>
</dbReference>
<dbReference type="GO" id="GO:0018104">
    <property type="term" value="P:peptidoglycan-protein cross-linking"/>
    <property type="evidence" value="ECO:0007669"/>
    <property type="project" value="TreeGrafter"/>
</dbReference>
<dbReference type="Gene3D" id="2.40.440.10">
    <property type="entry name" value="L,D-transpeptidase catalytic domain-like"/>
    <property type="match status" value="1"/>
</dbReference>
<evidence type="ECO:0000256" key="2">
    <source>
        <dbReference type="ARBA" id="ARBA00022679"/>
    </source>
</evidence>
<dbReference type="KEGG" id="eke:EK0264_03500"/>
<gene>
    <name evidence="10" type="ORF">EK0264_03500</name>
</gene>
<organism evidence="10 11">
    <name type="scientific">Epidermidibacterium keratini</name>
    <dbReference type="NCBI Taxonomy" id="1891644"/>
    <lineage>
        <taxon>Bacteria</taxon>
        <taxon>Bacillati</taxon>
        <taxon>Actinomycetota</taxon>
        <taxon>Actinomycetes</taxon>
        <taxon>Sporichthyales</taxon>
        <taxon>Sporichthyaceae</taxon>
        <taxon>Epidermidibacterium</taxon>
    </lineage>
</organism>
<evidence type="ECO:0000256" key="7">
    <source>
        <dbReference type="PROSITE-ProRule" id="PRU01373"/>
    </source>
</evidence>
<dbReference type="InParanoid" id="A0A7L4YT71"/>
<dbReference type="GO" id="GO:0005576">
    <property type="term" value="C:extracellular region"/>
    <property type="evidence" value="ECO:0007669"/>
    <property type="project" value="TreeGrafter"/>
</dbReference>
<dbReference type="UniPathway" id="UPA00219"/>
<dbReference type="CDD" id="cd16913">
    <property type="entry name" value="YkuD_like"/>
    <property type="match status" value="1"/>
</dbReference>
<dbReference type="PANTHER" id="PTHR30582">
    <property type="entry name" value="L,D-TRANSPEPTIDASE"/>
    <property type="match status" value="1"/>
</dbReference>
<feature type="active site" description="Proton donor/acceptor" evidence="7">
    <location>
        <position position="317"/>
    </location>
</feature>
<feature type="active site" description="Nucleophile" evidence="7">
    <location>
        <position position="335"/>
    </location>
</feature>
<dbReference type="InterPro" id="IPR041280">
    <property type="entry name" value="Big_10"/>
</dbReference>
<feature type="domain" description="L,D-TPase catalytic" evidence="9">
    <location>
        <begin position="233"/>
        <end position="359"/>
    </location>
</feature>
<evidence type="ECO:0000256" key="8">
    <source>
        <dbReference type="SAM" id="MobiDB-lite"/>
    </source>
</evidence>
<evidence type="ECO:0000256" key="5">
    <source>
        <dbReference type="ARBA" id="ARBA00023315"/>
    </source>
</evidence>
<dbReference type="Pfam" id="PF03734">
    <property type="entry name" value="YkuD"/>
    <property type="match status" value="1"/>
</dbReference>
<reference evidence="10 11" key="1">
    <citation type="journal article" date="2018" name="Int. J. Syst. Evol. Microbiol.">
        <title>Epidermidibacterium keratini gen. nov., sp. nov., a member of the family Sporichthyaceae, isolated from keratin epidermis.</title>
        <authorList>
            <person name="Lee D.G."/>
            <person name="Trujillo M.E."/>
            <person name="Kang S."/>
            <person name="Nam J.J."/>
            <person name="Kim Y.J."/>
        </authorList>
    </citation>
    <scope>NUCLEOTIDE SEQUENCE [LARGE SCALE GENOMIC DNA]</scope>
    <source>
        <strain evidence="10 11">EPI-7</strain>
    </source>
</reference>
<keyword evidence="4 7" id="KW-0573">Peptidoglycan synthesis</keyword>
<dbReference type="AlphaFoldDB" id="A0A7L4YT71"/>
<dbReference type="Pfam" id="PF17964">
    <property type="entry name" value="Big_10"/>
    <property type="match status" value="1"/>
</dbReference>
<sequence length="389" mass="40956">MLGGLGAGSLVALSACTTGSSKPAPDEAASSSKKAAPEATVTSSVADGAAEVNPAQPLTVTASDGTLESVTVTDSAGTPIDGVLDEAKTTWTAGVPLAYASAYTVAAVANNTDGKTTNYQSAFTTVTPTAQIFPGIGPLDGTTVGIAMPVRVYLDSAVADRKAFEQAMTVTSTPAQTGAWSWFSDTEVHWRPQTYWQAGTTVKVDINIFGVAAGNGAYGKENRSISFTVGKAQVSKCNTNEHYYYCYEGDQQVNSFPISAGLEEEGRYTKSGIHVVIDKKEKMTMDSTTYGLALDAGGYQTEVEWATRISNNGEFVHAAPWSLADQGVRNVSHGCINASPENAKWFQQWAQIGDPVEITGTPVPLTAADGDIFDWTLSWDEWVAGSANK</sequence>
<feature type="compositionally biased region" description="Low complexity" evidence="8">
    <location>
        <begin position="18"/>
        <end position="39"/>
    </location>
</feature>
<dbReference type="GO" id="GO:0008360">
    <property type="term" value="P:regulation of cell shape"/>
    <property type="evidence" value="ECO:0007669"/>
    <property type="project" value="UniProtKB-UniRule"/>
</dbReference>
<dbReference type="Proteomes" id="UP000463857">
    <property type="component" value="Chromosome"/>
</dbReference>
<dbReference type="SUPFAM" id="SSF141523">
    <property type="entry name" value="L,D-transpeptidase catalytic domain-like"/>
    <property type="match status" value="1"/>
</dbReference>
<dbReference type="Gene3D" id="2.60.40.3710">
    <property type="match status" value="1"/>
</dbReference>
<evidence type="ECO:0000256" key="4">
    <source>
        <dbReference type="ARBA" id="ARBA00022984"/>
    </source>
</evidence>
<evidence type="ECO:0000256" key="1">
    <source>
        <dbReference type="ARBA" id="ARBA00004752"/>
    </source>
</evidence>
<keyword evidence="5" id="KW-0012">Acyltransferase</keyword>
<comment type="pathway">
    <text evidence="1 7">Cell wall biogenesis; peptidoglycan biosynthesis.</text>
</comment>
<feature type="region of interest" description="Disordered" evidence="8">
    <location>
        <begin position="18"/>
        <end position="54"/>
    </location>
</feature>
<evidence type="ECO:0000313" key="11">
    <source>
        <dbReference type="Proteomes" id="UP000463857"/>
    </source>
</evidence>
<protein>
    <submittedName>
        <fullName evidence="10">L,D-transpeptidase family protein</fullName>
    </submittedName>
</protein>
<evidence type="ECO:0000313" key="10">
    <source>
        <dbReference type="EMBL" id="QHC02258.1"/>
    </source>
</evidence>
<keyword evidence="11" id="KW-1185">Reference proteome</keyword>
<keyword evidence="3 7" id="KW-0133">Cell shape</keyword>
<keyword evidence="2" id="KW-0808">Transferase</keyword>
<evidence type="ECO:0000259" key="9">
    <source>
        <dbReference type="PROSITE" id="PS52029"/>
    </source>
</evidence>